<sequence>MEGGDGVYKLAILGGGPAGVGILVRAARLGLLPQLLQPPDKSMRGVALVHGGSVDTLGVGNLGDYIINSNTFAKSLVTSVLEEKLDLDPPESVQGTFLATLATHPTAKRLMDAGNVTIALGELGKFLGAVGQQARLEMLKYTESSTCFVNTTALRVERVATAPPNDRALVENSKPPHVCKITIQSNGGAPTCIFAENVVLAMGGKQALPTSDLTASQLTKTWLSDHVLRDPGRVALAKVLAAAPQKKVCIVGGSHSAFSVAWTLLQKQPKDKSVSGVTFAPKDITILHRAPIRCYYATKKEAEADGAVVDKLDKCGSVHTFTGLREDAKALYQAIEAGKETRVRLFHVKKQSGPVQTQALDAATAIVWCCGYGTNMIPVTTADGALLKVCHSRGSSNGAIEIDLQGRLMHADSHQPIDWLFGIGVGFSLRAAFDEMRTETRADGVTVYHRRGATLILASMFGTAPVYGSDCATFEQMVEKCERRRKDDKAAASPSAASHNREANLQRLASAKFTVDRGTVVNTPTSAANSPAPPSKLKEPVPISPASRASNSSTTSTALGAAGSSKKAVGATPKGGTKSIVTSSPSPSRQSTMVRRSSFGEMRRHTSHSTLRIDLTGGSSTPTPSKPLQMTGGVPSARSCGKPLTSVAGGAKDAIESIRSVRRASRNQDESPAGYHAEVPVVAVPSS</sequence>
<gene>
    <name evidence="2" type="ORF">H310_06091</name>
</gene>
<protein>
    <recommendedName>
        <fullName evidence="3">L-ornithine N(5)-monooxygenase</fullName>
    </recommendedName>
</protein>
<dbReference type="InterPro" id="IPR036188">
    <property type="entry name" value="FAD/NAD-bd_sf"/>
</dbReference>
<dbReference type="GeneID" id="20083141"/>
<feature type="compositionally biased region" description="Low complexity" evidence="1">
    <location>
        <begin position="546"/>
        <end position="572"/>
    </location>
</feature>
<dbReference type="RefSeq" id="XP_008869231.1">
    <property type="nucleotide sequence ID" value="XM_008871009.1"/>
</dbReference>
<dbReference type="AlphaFoldDB" id="A0A024U854"/>
<dbReference type="OrthoDB" id="19679at2759"/>
<feature type="compositionally biased region" description="Polar residues" evidence="1">
    <location>
        <begin position="579"/>
        <end position="595"/>
    </location>
</feature>
<name>A0A024U854_9STRA</name>
<reference evidence="2" key="1">
    <citation type="submission" date="2013-12" db="EMBL/GenBank/DDBJ databases">
        <title>The Genome Sequence of Aphanomyces invadans NJM9701.</title>
        <authorList>
            <consortium name="The Broad Institute Genomics Platform"/>
            <person name="Russ C."/>
            <person name="Tyler B."/>
            <person name="van West P."/>
            <person name="Dieguez-Uribeondo J."/>
            <person name="Young S.K."/>
            <person name="Zeng Q."/>
            <person name="Gargeya S."/>
            <person name="Fitzgerald M."/>
            <person name="Abouelleil A."/>
            <person name="Alvarado L."/>
            <person name="Chapman S.B."/>
            <person name="Gainer-Dewar J."/>
            <person name="Goldberg J."/>
            <person name="Griggs A."/>
            <person name="Gujja S."/>
            <person name="Hansen M."/>
            <person name="Howarth C."/>
            <person name="Imamovic A."/>
            <person name="Ireland A."/>
            <person name="Larimer J."/>
            <person name="McCowan C."/>
            <person name="Murphy C."/>
            <person name="Pearson M."/>
            <person name="Poon T.W."/>
            <person name="Priest M."/>
            <person name="Roberts A."/>
            <person name="Saif S."/>
            <person name="Shea T."/>
            <person name="Sykes S."/>
            <person name="Wortman J."/>
            <person name="Nusbaum C."/>
            <person name="Birren B."/>
        </authorList>
    </citation>
    <scope>NUCLEOTIDE SEQUENCE [LARGE SCALE GENOMIC DNA]</scope>
    <source>
        <strain evidence="2">NJM9701</strain>
    </source>
</reference>
<accession>A0A024U854</accession>
<dbReference type="VEuPathDB" id="FungiDB:H310_06091"/>
<feature type="region of interest" description="Disordered" evidence="1">
    <location>
        <begin position="521"/>
        <end position="687"/>
    </location>
</feature>
<dbReference type="EMBL" id="KI913961">
    <property type="protein sequence ID" value="ETW02626.1"/>
    <property type="molecule type" value="Genomic_DNA"/>
</dbReference>
<dbReference type="SUPFAM" id="SSF51905">
    <property type="entry name" value="FAD/NAD(P)-binding domain"/>
    <property type="match status" value="1"/>
</dbReference>
<evidence type="ECO:0008006" key="3">
    <source>
        <dbReference type="Google" id="ProtNLM"/>
    </source>
</evidence>
<evidence type="ECO:0000313" key="2">
    <source>
        <dbReference type="EMBL" id="ETW02626.1"/>
    </source>
</evidence>
<organism evidence="2">
    <name type="scientific">Aphanomyces invadans</name>
    <dbReference type="NCBI Taxonomy" id="157072"/>
    <lineage>
        <taxon>Eukaryota</taxon>
        <taxon>Sar</taxon>
        <taxon>Stramenopiles</taxon>
        <taxon>Oomycota</taxon>
        <taxon>Saprolegniomycetes</taxon>
        <taxon>Saprolegniales</taxon>
        <taxon>Verrucalvaceae</taxon>
        <taxon>Aphanomyces</taxon>
    </lineage>
</organism>
<dbReference type="eggNOG" id="ENOG502RV74">
    <property type="taxonomic scope" value="Eukaryota"/>
</dbReference>
<dbReference type="PRINTS" id="PR00368">
    <property type="entry name" value="FADPNR"/>
</dbReference>
<dbReference type="Gene3D" id="3.50.50.60">
    <property type="entry name" value="FAD/NAD(P)-binding domain"/>
    <property type="match status" value="1"/>
</dbReference>
<feature type="compositionally biased region" description="Polar residues" evidence="1">
    <location>
        <begin position="617"/>
        <end position="628"/>
    </location>
</feature>
<evidence type="ECO:0000256" key="1">
    <source>
        <dbReference type="SAM" id="MobiDB-lite"/>
    </source>
</evidence>
<proteinExistence type="predicted"/>